<evidence type="ECO:0000313" key="3">
    <source>
        <dbReference type="RefSeq" id="XP_022336052.1"/>
    </source>
</evidence>
<keyword evidence="1" id="KW-0472">Membrane</keyword>
<dbReference type="RefSeq" id="XP_022336052.1">
    <property type="nucleotide sequence ID" value="XM_022480344.1"/>
</dbReference>
<sequence length="246" mass="26589">MSACESDVNCYAIISYSNSQCLLMGKSKPSAPNLEAHVAIRKCIKGEVKSSTDYPISFTATPDKKVTLSCNSTESEVKSSTEFTTSFTATPDKTVTLSCSSTENVLMTATPSFVIMPTSCAITMTEYLTVNVTMTNYVIESITSTLGVPAPSSSPCNQATTYINITNQEYVREAVENITKALYLNKTTTSAYVRSKTSAPDPRPSSAIMGYVGIACIVTPFAFILLIDLHSVFLQMRKKCQTCGDN</sequence>
<protein>
    <submittedName>
        <fullName evidence="3">Uncharacterized protein LOC111132522</fullName>
    </submittedName>
</protein>
<dbReference type="GeneID" id="111132522"/>
<keyword evidence="1" id="KW-1133">Transmembrane helix</keyword>
<reference evidence="3" key="1">
    <citation type="submission" date="2025-08" db="UniProtKB">
        <authorList>
            <consortium name="RefSeq"/>
        </authorList>
    </citation>
    <scope>IDENTIFICATION</scope>
    <source>
        <tissue evidence="3">Whole sample</tissue>
    </source>
</reference>
<keyword evidence="2" id="KW-1185">Reference proteome</keyword>
<organism evidence="2 3">
    <name type="scientific">Crassostrea virginica</name>
    <name type="common">Eastern oyster</name>
    <dbReference type="NCBI Taxonomy" id="6565"/>
    <lineage>
        <taxon>Eukaryota</taxon>
        <taxon>Metazoa</taxon>
        <taxon>Spiralia</taxon>
        <taxon>Lophotrochozoa</taxon>
        <taxon>Mollusca</taxon>
        <taxon>Bivalvia</taxon>
        <taxon>Autobranchia</taxon>
        <taxon>Pteriomorphia</taxon>
        <taxon>Ostreida</taxon>
        <taxon>Ostreoidea</taxon>
        <taxon>Ostreidae</taxon>
        <taxon>Crassostrea</taxon>
    </lineage>
</organism>
<feature type="transmembrane region" description="Helical" evidence="1">
    <location>
        <begin position="208"/>
        <end position="229"/>
    </location>
</feature>
<dbReference type="Proteomes" id="UP000694844">
    <property type="component" value="Chromosome 5"/>
</dbReference>
<keyword evidence="1" id="KW-0812">Transmembrane</keyword>
<name>A0A8B8E618_CRAVI</name>
<proteinExistence type="predicted"/>
<accession>A0A8B8E618</accession>
<evidence type="ECO:0000313" key="2">
    <source>
        <dbReference type="Proteomes" id="UP000694844"/>
    </source>
</evidence>
<evidence type="ECO:0000256" key="1">
    <source>
        <dbReference type="SAM" id="Phobius"/>
    </source>
</evidence>
<dbReference type="OrthoDB" id="6157674at2759"/>
<dbReference type="AlphaFoldDB" id="A0A8B8E618"/>
<gene>
    <name evidence="3" type="primary">LOC111132522</name>
</gene>
<dbReference type="KEGG" id="cvn:111132522"/>